<proteinExistence type="predicted"/>
<evidence type="ECO:0000313" key="12">
    <source>
        <dbReference type="Proteomes" id="UP000799428"/>
    </source>
</evidence>
<feature type="transmembrane region" description="Helical" evidence="9">
    <location>
        <begin position="201"/>
        <end position="222"/>
    </location>
</feature>
<evidence type="ECO:0000256" key="5">
    <source>
        <dbReference type="ARBA" id="ARBA00023128"/>
    </source>
</evidence>
<dbReference type="Proteomes" id="UP000799428">
    <property type="component" value="Unassembled WGS sequence"/>
</dbReference>
<reference evidence="11" key="1">
    <citation type="journal article" date="2020" name="Stud. Mycol.">
        <title>101 Dothideomycetes genomes: a test case for predicting lifestyles and emergence of pathogens.</title>
        <authorList>
            <person name="Haridas S."/>
            <person name="Albert R."/>
            <person name="Binder M."/>
            <person name="Bloem J."/>
            <person name="Labutti K."/>
            <person name="Salamov A."/>
            <person name="Andreopoulos B."/>
            <person name="Baker S."/>
            <person name="Barry K."/>
            <person name="Bills G."/>
            <person name="Bluhm B."/>
            <person name="Cannon C."/>
            <person name="Castanera R."/>
            <person name="Culley D."/>
            <person name="Daum C."/>
            <person name="Ezra D."/>
            <person name="Gonzalez J."/>
            <person name="Henrissat B."/>
            <person name="Kuo A."/>
            <person name="Liang C."/>
            <person name="Lipzen A."/>
            <person name="Lutzoni F."/>
            <person name="Magnuson J."/>
            <person name="Mondo S."/>
            <person name="Nolan M."/>
            <person name="Ohm R."/>
            <person name="Pangilinan J."/>
            <person name="Park H.-J."/>
            <person name="Ramirez L."/>
            <person name="Alfaro M."/>
            <person name="Sun H."/>
            <person name="Tritt A."/>
            <person name="Yoshinaga Y."/>
            <person name="Zwiers L.-H."/>
            <person name="Turgeon B."/>
            <person name="Goodwin S."/>
            <person name="Spatafora J."/>
            <person name="Crous P."/>
            <person name="Grigoriev I."/>
        </authorList>
    </citation>
    <scope>NUCLEOTIDE SEQUENCE</scope>
    <source>
        <strain evidence="11">CBS 279.74</strain>
    </source>
</reference>
<name>A0A6G1K3B2_9PLEO</name>
<feature type="compositionally biased region" description="Polar residues" evidence="8">
    <location>
        <begin position="70"/>
        <end position="81"/>
    </location>
</feature>
<dbReference type="GO" id="GO:0030003">
    <property type="term" value="P:intracellular monoatomic cation homeostasis"/>
    <property type="evidence" value="ECO:0007669"/>
    <property type="project" value="TreeGrafter"/>
</dbReference>
<dbReference type="AlphaFoldDB" id="A0A6G1K3B2"/>
<dbReference type="PANTHER" id="PTHR14009">
    <property type="entry name" value="LEUCINE ZIPPER-EF-HAND CONTAINING TRANSMEMBRANE PROTEIN"/>
    <property type="match status" value="1"/>
</dbReference>
<keyword evidence="4 9" id="KW-1133">Transmembrane helix</keyword>
<dbReference type="InterPro" id="IPR033122">
    <property type="entry name" value="LETM1-like_RBD"/>
</dbReference>
<evidence type="ECO:0000256" key="3">
    <source>
        <dbReference type="ARBA" id="ARBA00022792"/>
    </source>
</evidence>
<dbReference type="PANTHER" id="PTHR14009:SF1">
    <property type="entry name" value="MITOCHONDRIAL PROTON_CALCIUM EXCHANGER PROTEIN"/>
    <property type="match status" value="1"/>
</dbReference>
<feature type="region of interest" description="Disordered" evidence="8">
    <location>
        <begin position="70"/>
        <end position="120"/>
    </location>
</feature>
<accession>A0A6G1K3B2</accession>
<evidence type="ECO:0000256" key="2">
    <source>
        <dbReference type="ARBA" id="ARBA00022692"/>
    </source>
</evidence>
<dbReference type="Pfam" id="PF07766">
    <property type="entry name" value="LETM1_RBD"/>
    <property type="match status" value="1"/>
</dbReference>
<evidence type="ECO:0000256" key="4">
    <source>
        <dbReference type="ARBA" id="ARBA00022989"/>
    </source>
</evidence>
<dbReference type="GO" id="GO:0005743">
    <property type="term" value="C:mitochondrial inner membrane"/>
    <property type="evidence" value="ECO:0007669"/>
    <property type="project" value="UniProtKB-SubCell"/>
</dbReference>
<keyword evidence="6 9" id="KW-0472">Membrane</keyword>
<keyword evidence="3" id="KW-0999">Mitochondrion inner membrane</keyword>
<evidence type="ECO:0000256" key="7">
    <source>
        <dbReference type="PROSITE-ProRule" id="PRU01094"/>
    </source>
</evidence>
<evidence type="ECO:0000313" key="11">
    <source>
        <dbReference type="EMBL" id="KAF2707356.1"/>
    </source>
</evidence>
<evidence type="ECO:0000256" key="8">
    <source>
        <dbReference type="SAM" id="MobiDB-lite"/>
    </source>
</evidence>
<dbReference type="PROSITE" id="PS51758">
    <property type="entry name" value="LETM1_RBD"/>
    <property type="match status" value="1"/>
</dbReference>
<evidence type="ECO:0000256" key="9">
    <source>
        <dbReference type="SAM" id="Phobius"/>
    </source>
</evidence>
<evidence type="ECO:0000259" key="10">
    <source>
        <dbReference type="PROSITE" id="PS51758"/>
    </source>
</evidence>
<keyword evidence="12" id="KW-1185">Reference proteome</keyword>
<gene>
    <name evidence="11" type="ORF">K504DRAFT_411488</name>
</gene>
<dbReference type="EMBL" id="MU005774">
    <property type="protein sequence ID" value="KAF2707356.1"/>
    <property type="molecule type" value="Genomic_DNA"/>
</dbReference>
<feature type="domain" description="Letm1 RBD" evidence="10">
    <location>
        <begin position="228"/>
        <end position="384"/>
    </location>
</feature>
<evidence type="ECO:0000256" key="1">
    <source>
        <dbReference type="ARBA" id="ARBA00004434"/>
    </source>
</evidence>
<feature type="compositionally biased region" description="Low complexity" evidence="8">
    <location>
        <begin position="97"/>
        <end position="106"/>
    </location>
</feature>
<protein>
    <recommendedName>
        <fullName evidence="10">Letm1 RBD domain-containing protein</fullName>
    </recommendedName>
</protein>
<sequence length="384" mass="43613">MKPRPFALLAASAPRQNSILGFQCRHFQGSRITSLKYHQWHEQSRQPLTFHNLPSSYSKHTQYTRYASSNAAVASNPTSAPIPSGPTETKRKITASTKLTPTPKTLRPSDIAERLNPPPETYAPVLDLPERTEGQGKLKWLYHCGKAYIGFYKGGIANVRATARMAKVIRAKLAEKGKDEDLLTRAEWQIIKRSRSDMLRLPVFGLLVLLLGEWLPLIALYITPVIPEPCRIPAQTKRRLAKLEQRRQYHGDRLIRANTQWYRDNIGQAKAVHPAMGPLGSMKPSDVAQINTHMLQTISIKLDAHWTFVDILPPIILHPIFRWCVERKLAYLNKDDELIRTNGGWEGLSKEEATRACVERGIYVLGKSDKDIKKDLKAWFTKLT</sequence>
<keyword evidence="5 7" id="KW-0496">Mitochondrion</keyword>
<dbReference type="OrthoDB" id="73691at2759"/>
<comment type="subcellular location">
    <subcellularLocation>
        <location evidence="1">Mitochondrion inner membrane</location>
        <topology evidence="1">Single-pass membrane protein</topology>
    </subcellularLocation>
</comment>
<evidence type="ECO:0000256" key="6">
    <source>
        <dbReference type="ARBA" id="ARBA00023136"/>
    </source>
</evidence>
<dbReference type="GO" id="GO:0043022">
    <property type="term" value="F:ribosome binding"/>
    <property type="evidence" value="ECO:0007669"/>
    <property type="project" value="InterPro"/>
</dbReference>
<keyword evidence="2 9" id="KW-0812">Transmembrane</keyword>
<dbReference type="InterPro" id="IPR044202">
    <property type="entry name" value="LETM1/MDM38-like"/>
</dbReference>
<organism evidence="11 12">
    <name type="scientific">Pleomassaria siparia CBS 279.74</name>
    <dbReference type="NCBI Taxonomy" id="1314801"/>
    <lineage>
        <taxon>Eukaryota</taxon>
        <taxon>Fungi</taxon>
        <taxon>Dikarya</taxon>
        <taxon>Ascomycota</taxon>
        <taxon>Pezizomycotina</taxon>
        <taxon>Dothideomycetes</taxon>
        <taxon>Pleosporomycetidae</taxon>
        <taxon>Pleosporales</taxon>
        <taxon>Pleomassariaceae</taxon>
        <taxon>Pleomassaria</taxon>
    </lineage>
</organism>